<feature type="compositionally biased region" description="Basic and acidic residues" evidence="1">
    <location>
        <begin position="611"/>
        <end position="623"/>
    </location>
</feature>
<feature type="compositionally biased region" description="Basic and acidic residues" evidence="1">
    <location>
        <begin position="659"/>
        <end position="675"/>
    </location>
</feature>
<dbReference type="SUPFAM" id="SSF50729">
    <property type="entry name" value="PH domain-like"/>
    <property type="match status" value="1"/>
</dbReference>
<dbReference type="Proteomes" id="UP001201980">
    <property type="component" value="Unassembled WGS sequence"/>
</dbReference>
<dbReference type="SUPFAM" id="SSF54236">
    <property type="entry name" value="Ubiquitin-like"/>
    <property type="match status" value="1"/>
</dbReference>
<feature type="region of interest" description="Disordered" evidence="1">
    <location>
        <begin position="66"/>
        <end position="93"/>
    </location>
</feature>
<feature type="region of interest" description="Disordered" evidence="1">
    <location>
        <begin position="817"/>
        <end position="940"/>
    </location>
</feature>
<gene>
    <name evidence="3" type="ORF">MKZ38_010661</name>
</gene>
<feature type="domain" description="PH" evidence="2">
    <location>
        <begin position="424"/>
        <end position="527"/>
    </location>
</feature>
<feature type="compositionally biased region" description="Polar residues" evidence="1">
    <location>
        <begin position="842"/>
        <end position="851"/>
    </location>
</feature>
<keyword evidence="4" id="KW-1185">Reference proteome</keyword>
<dbReference type="Pfam" id="PF00169">
    <property type="entry name" value="PH"/>
    <property type="match status" value="1"/>
</dbReference>
<dbReference type="PANTHER" id="PTHR38700">
    <property type="entry name" value="YALI0E22418P"/>
    <property type="match status" value="1"/>
</dbReference>
<comment type="caution">
    <text evidence="3">The sequence shown here is derived from an EMBL/GenBank/DDBJ whole genome shotgun (WGS) entry which is preliminary data.</text>
</comment>
<proteinExistence type="predicted"/>
<protein>
    <recommendedName>
        <fullName evidence="2">PH domain-containing protein</fullName>
    </recommendedName>
</protein>
<accession>A0AAD5S0A9</accession>
<dbReference type="InterPro" id="IPR001849">
    <property type="entry name" value="PH_domain"/>
</dbReference>
<feature type="compositionally biased region" description="Basic and acidic residues" evidence="1">
    <location>
        <begin position="701"/>
        <end position="711"/>
    </location>
</feature>
<evidence type="ECO:0000313" key="3">
    <source>
        <dbReference type="EMBL" id="KAJ2902930.1"/>
    </source>
</evidence>
<feature type="region of interest" description="Disordered" evidence="1">
    <location>
        <begin position="611"/>
        <end position="793"/>
    </location>
</feature>
<sequence>MEWSSNFKALLCAEEHIQLTTLLAATDRAERSSHGCRKNFYTCFSVSITEGVRYTSLRGISVAAPRGTSLSDDEASDSPSTISAATNTGVGQRSKHKLSKSFLGFGLSKISEPILPKRHETLENINAAAANASVPGAGSEALEESDGDGGARPTARRSGPVSAGASTLEPTAAGDNVMPTVGPSAAEAGNANSISASGTSRNEEARKLFAGLQKMARLEAETNRILAEQKERDPARLLAELAAAEQTSAAHKPRGSHQQQQLYPLSYSSSTPSVDYNSRYNATSIDPRMAGESTGKLVVPLSEAPSSAINANNPERRVAVRCKQSTLDLPVEWETTTLDILFSAASCLSQMMNNLNPSSSLLVESFSGMGLERRLRRYEQIRDVMNSWDKDTHNTLIVIPQGSADDDQDLDISSVPRTSAAPNGFTLHLYHSQKPGKWTKRYVTLMETGQMYASKKPDFRTTDKDCHAICHLSDFDIYTPTESQMRRHLKPPKKFCYAIKSQQKTAVFLSMDSYVHYFCTEDPNMAQKFHALVHGWRSWYLVNRRVELAIKKKKAAAPQIAAVKSTPKKSLNVANVNGHRSKVSMDESPYAVGSLEPLVDLKRSEKPIEEFGRDFLPDQKNPQREAGPSTPRKTSNPAKPLLQPDGPEFKANGLLGDSYRARRGAEVGKQREAQLHDSPTNNVGFTGGDTLLSNMANSPKRSREEENKPEPRSWFPSATEHTATTRVPVQPKTALERSRSTSGGNSNHRPPPSLSGRFGAQTGLKPSPSVRGDGRGPVPGMPKPLVDLTPKFQEAPQWRNKGHGVQAPAGVHLVDLISSGQPQGANKFLDVPPRDIPRRDTSSSSTASIGHQPQEREARPMHRPAPSAGRQRSRSVATSAQGGGARRPVDGRPLVPPLPLRAREIEVRRSSGREDTNGGDRRRRDDLGHTKGRSGTLRSS</sequence>
<dbReference type="Gene3D" id="3.10.20.90">
    <property type="entry name" value="Phosphatidylinositol 3-kinase Catalytic Subunit, Chain A, domain 1"/>
    <property type="match status" value="1"/>
</dbReference>
<dbReference type="EMBL" id="JAKWBI020000096">
    <property type="protein sequence ID" value="KAJ2902930.1"/>
    <property type="molecule type" value="Genomic_DNA"/>
</dbReference>
<dbReference type="InterPro" id="IPR029071">
    <property type="entry name" value="Ubiquitin-like_domsf"/>
</dbReference>
<feature type="compositionally biased region" description="Basic and acidic residues" evidence="1">
    <location>
        <begin position="901"/>
        <end position="929"/>
    </location>
</feature>
<feature type="compositionally biased region" description="Polar residues" evidence="1">
    <location>
        <begin position="77"/>
        <end position="91"/>
    </location>
</feature>
<name>A0AAD5S0A9_9PEZI</name>
<dbReference type="PANTHER" id="PTHR38700:SF1">
    <property type="entry name" value="PH DOMAIN-CONTAINING PROTEIN"/>
    <property type="match status" value="1"/>
</dbReference>
<dbReference type="AlphaFoldDB" id="A0AAD5S0A9"/>
<feature type="compositionally biased region" description="Polar residues" evidence="1">
    <location>
        <begin position="190"/>
        <end position="200"/>
    </location>
</feature>
<evidence type="ECO:0000313" key="4">
    <source>
        <dbReference type="Proteomes" id="UP001201980"/>
    </source>
</evidence>
<dbReference type="InterPro" id="IPR011993">
    <property type="entry name" value="PH-like_dom_sf"/>
</dbReference>
<evidence type="ECO:0000256" key="1">
    <source>
        <dbReference type="SAM" id="MobiDB-lite"/>
    </source>
</evidence>
<feature type="compositionally biased region" description="Basic and acidic residues" evidence="1">
    <location>
        <begin position="832"/>
        <end position="841"/>
    </location>
</feature>
<reference evidence="3" key="1">
    <citation type="submission" date="2022-07" db="EMBL/GenBank/DDBJ databases">
        <title>Draft genome sequence of Zalerion maritima ATCC 34329, a (micro)plastics degrading marine fungus.</title>
        <authorList>
            <person name="Paco A."/>
            <person name="Goncalves M.F.M."/>
            <person name="Rocha-Santos T.A.P."/>
            <person name="Alves A."/>
        </authorList>
    </citation>
    <scope>NUCLEOTIDE SEQUENCE</scope>
    <source>
        <strain evidence="3">ATCC 34329</strain>
    </source>
</reference>
<organism evidence="3 4">
    <name type="scientific">Zalerion maritima</name>
    <dbReference type="NCBI Taxonomy" id="339359"/>
    <lineage>
        <taxon>Eukaryota</taxon>
        <taxon>Fungi</taxon>
        <taxon>Dikarya</taxon>
        <taxon>Ascomycota</taxon>
        <taxon>Pezizomycotina</taxon>
        <taxon>Sordariomycetes</taxon>
        <taxon>Lulworthiomycetidae</taxon>
        <taxon>Lulworthiales</taxon>
        <taxon>Lulworthiaceae</taxon>
        <taxon>Zalerion</taxon>
    </lineage>
</organism>
<evidence type="ECO:0000259" key="2">
    <source>
        <dbReference type="Pfam" id="PF00169"/>
    </source>
</evidence>
<dbReference type="Gene3D" id="2.30.29.30">
    <property type="entry name" value="Pleckstrin-homology domain (PH domain)/Phosphotyrosine-binding domain (PTB)"/>
    <property type="match status" value="1"/>
</dbReference>
<feature type="region of interest" description="Disordered" evidence="1">
    <location>
        <begin position="132"/>
        <end position="201"/>
    </location>
</feature>